<dbReference type="EMBL" id="JBHUOM010000012">
    <property type="protein sequence ID" value="MFD2935216.1"/>
    <property type="molecule type" value="Genomic_DNA"/>
</dbReference>
<evidence type="ECO:0000313" key="1">
    <source>
        <dbReference type="EMBL" id="MFD2935216.1"/>
    </source>
</evidence>
<reference evidence="2" key="1">
    <citation type="journal article" date="2019" name="Int. J. Syst. Evol. Microbiol.">
        <title>The Global Catalogue of Microorganisms (GCM) 10K type strain sequencing project: providing services to taxonomists for standard genome sequencing and annotation.</title>
        <authorList>
            <consortium name="The Broad Institute Genomics Platform"/>
            <consortium name="The Broad Institute Genome Sequencing Center for Infectious Disease"/>
            <person name="Wu L."/>
            <person name="Ma J."/>
        </authorList>
    </citation>
    <scope>NUCLEOTIDE SEQUENCE [LARGE SCALE GENOMIC DNA]</scope>
    <source>
        <strain evidence="2">KCTC 52490</strain>
    </source>
</reference>
<dbReference type="Proteomes" id="UP001597512">
    <property type="component" value="Unassembled WGS sequence"/>
</dbReference>
<gene>
    <name evidence="1" type="ORF">ACFS25_15600</name>
</gene>
<sequence>MQELIIFLIFAGALGYLGNRIYQSFAQKKAGCGKGCGCATDASVSVKPTEK</sequence>
<comment type="caution">
    <text evidence="1">The sequence shown here is derived from an EMBL/GenBank/DDBJ whole genome shotgun (WGS) entry which is preliminary data.</text>
</comment>
<dbReference type="RefSeq" id="WP_381502706.1">
    <property type="nucleotide sequence ID" value="NZ_JBHUOM010000012.1"/>
</dbReference>
<evidence type="ECO:0000313" key="2">
    <source>
        <dbReference type="Proteomes" id="UP001597512"/>
    </source>
</evidence>
<accession>A0ABW6AIS3</accession>
<dbReference type="Pfam" id="PF12669">
    <property type="entry name" value="FeoB_associated"/>
    <property type="match status" value="1"/>
</dbReference>
<protein>
    <submittedName>
        <fullName evidence="1">FeoB-associated Cys-rich membrane protein</fullName>
    </submittedName>
</protein>
<proteinExistence type="predicted"/>
<name>A0ABW6AIS3_9BACT</name>
<organism evidence="1 2">
    <name type="scientific">Spirosoma flavum</name>
    <dbReference type="NCBI Taxonomy" id="2048557"/>
    <lineage>
        <taxon>Bacteria</taxon>
        <taxon>Pseudomonadati</taxon>
        <taxon>Bacteroidota</taxon>
        <taxon>Cytophagia</taxon>
        <taxon>Cytophagales</taxon>
        <taxon>Cytophagaceae</taxon>
        <taxon>Spirosoma</taxon>
    </lineage>
</organism>
<keyword evidence="2" id="KW-1185">Reference proteome</keyword>